<evidence type="ECO:0000313" key="1">
    <source>
        <dbReference type="EMBL" id="KAG0411522.1"/>
    </source>
</evidence>
<gene>
    <name evidence="1" type="ORF">HPB47_011350</name>
</gene>
<accession>A0AC60NWN8</accession>
<evidence type="ECO:0000313" key="2">
    <source>
        <dbReference type="Proteomes" id="UP000805193"/>
    </source>
</evidence>
<organism evidence="1 2">
    <name type="scientific">Ixodes persulcatus</name>
    <name type="common">Taiga tick</name>
    <dbReference type="NCBI Taxonomy" id="34615"/>
    <lineage>
        <taxon>Eukaryota</taxon>
        <taxon>Metazoa</taxon>
        <taxon>Ecdysozoa</taxon>
        <taxon>Arthropoda</taxon>
        <taxon>Chelicerata</taxon>
        <taxon>Arachnida</taxon>
        <taxon>Acari</taxon>
        <taxon>Parasitiformes</taxon>
        <taxon>Ixodida</taxon>
        <taxon>Ixodoidea</taxon>
        <taxon>Ixodidae</taxon>
        <taxon>Ixodinae</taxon>
        <taxon>Ixodes</taxon>
    </lineage>
</organism>
<proteinExistence type="predicted"/>
<name>A0AC60NWN8_IXOPE</name>
<reference evidence="1 2" key="1">
    <citation type="journal article" date="2020" name="Cell">
        <title>Large-Scale Comparative Analyses of Tick Genomes Elucidate Their Genetic Diversity and Vector Capacities.</title>
        <authorList>
            <consortium name="Tick Genome and Microbiome Consortium (TIGMIC)"/>
            <person name="Jia N."/>
            <person name="Wang J."/>
            <person name="Shi W."/>
            <person name="Du L."/>
            <person name="Sun Y."/>
            <person name="Zhan W."/>
            <person name="Jiang J.F."/>
            <person name="Wang Q."/>
            <person name="Zhang B."/>
            <person name="Ji P."/>
            <person name="Bell-Sakyi L."/>
            <person name="Cui X.M."/>
            <person name="Yuan T.T."/>
            <person name="Jiang B.G."/>
            <person name="Yang W.F."/>
            <person name="Lam T.T."/>
            <person name="Chang Q.C."/>
            <person name="Ding S.J."/>
            <person name="Wang X.J."/>
            <person name="Zhu J.G."/>
            <person name="Ruan X.D."/>
            <person name="Zhao L."/>
            <person name="Wei J.T."/>
            <person name="Ye R.Z."/>
            <person name="Que T.C."/>
            <person name="Du C.H."/>
            <person name="Zhou Y.H."/>
            <person name="Cheng J.X."/>
            <person name="Dai P.F."/>
            <person name="Guo W.B."/>
            <person name="Han X.H."/>
            <person name="Huang E.J."/>
            <person name="Li L.F."/>
            <person name="Wei W."/>
            <person name="Gao Y.C."/>
            <person name="Liu J.Z."/>
            <person name="Shao H.Z."/>
            <person name="Wang X."/>
            <person name="Wang C.C."/>
            <person name="Yang T.C."/>
            <person name="Huo Q.B."/>
            <person name="Li W."/>
            <person name="Chen H.Y."/>
            <person name="Chen S.E."/>
            <person name="Zhou L.G."/>
            <person name="Ni X.B."/>
            <person name="Tian J.H."/>
            <person name="Sheng Y."/>
            <person name="Liu T."/>
            <person name="Pan Y.S."/>
            <person name="Xia L.Y."/>
            <person name="Li J."/>
            <person name="Zhao F."/>
            <person name="Cao W.C."/>
        </authorList>
    </citation>
    <scope>NUCLEOTIDE SEQUENCE [LARGE SCALE GENOMIC DNA]</scope>
    <source>
        <strain evidence="1">Iper-2018</strain>
    </source>
</reference>
<dbReference type="Proteomes" id="UP000805193">
    <property type="component" value="Unassembled WGS sequence"/>
</dbReference>
<protein>
    <submittedName>
        <fullName evidence="1">Uncharacterized protein</fullName>
    </submittedName>
</protein>
<dbReference type="EMBL" id="JABSTQ010011424">
    <property type="protein sequence ID" value="KAG0411522.1"/>
    <property type="molecule type" value="Genomic_DNA"/>
</dbReference>
<sequence>MRGEKMGRSIRACHPERELSGGMRAALAEPTLCIEDGLSERRRYQLLREGTPNGKGPPYGPRFVGPEWDAPHAVERIGACKRSRDAQKKKKKKKNRLVKETEAIGKVGPLRAAGTRSLLAPTACTSKRYEETPERNRRQESRNRGPPDFPPAQGWPGPCNEARPTARFQQARCYRCSSGKRKKRGRKLASNSSGPRGASGSEAPRRPRATALARTQRPGPERGACNQGPHRLPAELR</sequence>
<comment type="caution">
    <text evidence="1">The sequence shown here is derived from an EMBL/GenBank/DDBJ whole genome shotgun (WGS) entry which is preliminary data.</text>
</comment>
<keyword evidence="2" id="KW-1185">Reference proteome</keyword>